<evidence type="ECO:0000313" key="4">
    <source>
        <dbReference type="Proteomes" id="UP000467379"/>
    </source>
</evidence>
<feature type="compositionally biased region" description="Basic residues" evidence="1">
    <location>
        <begin position="74"/>
        <end position="91"/>
    </location>
</feature>
<reference evidence="3 4" key="1">
    <citation type="journal article" date="2019" name="Emerg. Microbes Infect.">
        <title>Comprehensive subspecies identification of 175 nontuberculous mycobacteria species based on 7547 genomic profiles.</title>
        <authorList>
            <person name="Matsumoto Y."/>
            <person name="Kinjo T."/>
            <person name="Motooka D."/>
            <person name="Nabeya D."/>
            <person name="Jung N."/>
            <person name="Uechi K."/>
            <person name="Horii T."/>
            <person name="Iida T."/>
            <person name="Fujita J."/>
            <person name="Nakamura S."/>
        </authorList>
    </citation>
    <scope>NUCLEOTIDE SEQUENCE [LARGE SCALE GENOMIC DNA]</scope>
    <source>
        <strain evidence="3 4">JCM 12687</strain>
    </source>
</reference>
<organism evidence="3 4">
    <name type="scientific">Mycobacterium branderi</name>
    <dbReference type="NCBI Taxonomy" id="43348"/>
    <lineage>
        <taxon>Bacteria</taxon>
        <taxon>Bacillati</taxon>
        <taxon>Actinomycetota</taxon>
        <taxon>Actinomycetes</taxon>
        <taxon>Mycobacteriales</taxon>
        <taxon>Mycobacteriaceae</taxon>
        <taxon>Mycobacterium</taxon>
    </lineage>
</organism>
<feature type="region of interest" description="Disordered" evidence="1">
    <location>
        <begin position="28"/>
        <end position="48"/>
    </location>
</feature>
<feature type="domain" description="J" evidence="2">
    <location>
        <begin position="6"/>
        <end position="73"/>
    </location>
</feature>
<dbReference type="PANTHER" id="PTHR24074">
    <property type="entry name" value="CO-CHAPERONE PROTEIN DJLA"/>
    <property type="match status" value="1"/>
</dbReference>
<dbReference type="PRINTS" id="PR00625">
    <property type="entry name" value="JDOMAIN"/>
</dbReference>
<gene>
    <name evidence="3" type="ORF">MBRA_24740</name>
</gene>
<dbReference type="SMART" id="SM00271">
    <property type="entry name" value="DnaJ"/>
    <property type="match status" value="1"/>
</dbReference>
<dbReference type="Gene3D" id="1.10.287.110">
    <property type="entry name" value="DnaJ domain"/>
    <property type="match status" value="1"/>
</dbReference>
<dbReference type="EMBL" id="AP022606">
    <property type="protein sequence ID" value="BBZ12279.1"/>
    <property type="molecule type" value="Genomic_DNA"/>
</dbReference>
<dbReference type="SUPFAM" id="SSF46565">
    <property type="entry name" value="Chaperone J-domain"/>
    <property type="match status" value="1"/>
</dbReference>
<feature type="region of interest" description="Disordered" evidence="1">
    <location>
        <begin position="1"/>
        <end position="20"/>
    </location>
</feature>
<protein>
    <recommendedName>
        <fullName evidence="2">J domain-containing protein</fullName>
    </recommendedName>
</protein>
<dbReference type="InterPro" id="IPR036869">
    <property type="entry name" value="J_dom_sf"/>
</dbReference>
<dbReference type="Pfam" id="PF00226">
    <property type="entry name" value="DnaJ"/>
    <property type="match status" value="1"/>
</dbReference>
<dbReference type="InterPro" id="IPR050817">
    <property type="entry name" value="DjlA_DnaK_co-chaperone"/>
</dbReference>
<sequence>MPEMDDPYSVLGVSPTATQAEITHAYRRQLRDYHPDRRSGEPNSGADERLRQILAAYALLRDPRRRAAYDRAHPVVRKRTTPTRIPVTRRRSRDDDEPPLRAGPVRWHR</sequence>
<dbReference type="InterPro" id="IPR001623">
    <property type="entry name" value="DnaJ_domain"/>
</dbReference>
<evidence type="ECO:0000256" key="1">
    <source>
        <dbReference type="SAM" id="MobiDB-lite"/>
    </source>
</evidence>
<dbReference type="Proteomes" id="UP000467379">
    <property type="component" value="Chromosome"/>
</dbReference>
<dbReference type="CDD" id="cd06257">
    <property type="entry name" value="DnaJ"/>
    <property type="match status" value="1"/>
</dbReference>
<evidence type="ECO:0000259" key="2">
    <source>
        <dbReference type="PROSITE" id="PS50076"/>
    </source>
</evidence>
<proteinExistence type="predicted"/>
<feature type="region of interest" description="Disordered" evidence="1">
    <location>
        <begin position="70"/>
        <end position="109"/>
    </location>
</feature>
<feature type="compositionally biased region" description="Basic and acidic residues" evidence="1">
    <location>
        <begin position="29"/>
        <end position="48"/>
    </location>
</feature>
<accession>A0ABM7KMI1</accession>
<dbReference type="PROSITE" id="PS50076">
    <property type="entry name" value="DNAJ_2"/>
    <property type="match status" value="1"/>
</dbReference>
<name>A0ABM7KMI1_9MYCO</name>
<keyword evidence="4" id="KW-1185">Reference proteome</keyword>
<evidence type="ECO:0000313" key="3">
    <source>
        <dbReference type="EMBL" id="BBZ12279.1"/>
    </source>
</evidence>